<organism evidence="1 2">
    <name type="scientific">Populus alba</name>
    <name type="common">White poplar</name>
    <dbReference type="NCBI Taxonomy" id="43335"/>
    <lineage>
        <taxon>Eukaryota</taxon>
        <taxon>Viridiplantae</taxon>
        <taxon>Streptophyta</taxon>
        <taxon>Embryophyta</taxon>
        <taxon>Tracheophyta</taxon>
        <taxon>Spermatophyta</taxon>
        <taxon>Magnoliopsida</taxon>
        <taxon>eudicotyledons</taxon>
        <taxon>Gunneridae</taxon>
        <taxon>Pentapetalae</taxon>
        <taxon>rosids</taxon>
        <taxon>fabids</taxon>
        <taxon>Malpighiales</taxon>
        <taxon>Salicaceae</taxon>
        <taxon>Saliceae</taxon>
        <taxon>Populus</taxon>
    </lineage>
</organism>
<keyword evidence="2" id="KW-1185">Reference proteome</keyword>
<evidence type="ECO:0000313" key="1">
    <source>
        <dbReference type="EMBL" id="KAL3577595.1"/>
    </source>
</evidence>
<comment type="caution">
    <text evidence="1">The sequence shown here is derived from an EMBL/GenBank/DDBJ whole genome shotgun (WGS) entry which is preliminary data.</text>
</comment>
<dbReference type="Proteomes" id="UP000309997">
    <property type="component" value="Unassembled WGS sequence"/>
</dbReference>
<reference evidence="1 2" key="1">
    <citation type="journal article" date="2024" name="Plant Biotechnol. J.">
        <title>Genome and CRISPR/Cas9 system of a widespread forest tree (Populus alba) in the world.</title>
        <authorList>
            <person name="Liu Y.J."/>
            <person name="Jiang P.F."/>
            <person name="Han X.M."/>
            <person name="Li X.Y."/>
            <person name="Wang H.M."/>
            <person name="Wang Y.J."/>
            <person name="Wang X.X."/>
            <person name="Zeng Q.Y."/>
        </authorList>
    </citation>
    <scope>NUCLEOTIDE SEQUENCE [LARGE SCALE GENOMIC DNA]</scope>
    <source>
        <strain evidence="2">cv. PAL-ZL1</strain>
    </source>
</reference>
<name>A0ACC4BG83_POPAL</name>
<evidence type="ECO:0000313" key="2">
    <source>
        <dbReference type="Proteomes" id="UP000309997"/>
    </source>
</evidence>
<dbReference type="EMBL" id="RCHU02000010">
    <property type="protein sequence ID" value="KAL3577595.1"/>
    <property type="molecule type" value="Genomic_DNA"/>
</dbReference>
<proteinExistence type="predicted"/>
<sequence>MSEQNNTPRPPDVELKFQMQAMMKMMEIMNFTMGNMCERLEKVTKHGNVAGTCTQDVRKVGAELKSYHSSGAERPKWDDYKDFEEDVDDNSDGGFKDETIGYREGFQQPRNRRDFMYFDEVLWQKKRRIQKERWYQRDRNKEISVLKSLSRILGEIKQEHYVLTTTVNA</sequence>
<protein>
    <submittedName>
        <fullName evidence="1">Uncharacterized protein</fullName>
    </submittedName>
</protein>
<gene>
    <name evidence="1" type="ORF">D5086_019099</name>
</gene>
<accession>A0ACC4BG83</accession>